<protein>
    <submittedName>
        <fullName evidence="1">Uncharacterized protein</fullName>
    </submittedName>
</protein>
<name>A0A518V4T5_BRELA</name>
<gene>
    <name evidence="1" type="ORF">EEL30_06240</name>
</gene>
<proteinExistence type="predicted"/>
<evidence type="ECO:0000313" key="2">
    <source>
        <dbReference type="Proteomes" id="UP000319432"/>
    </source>
</evidence>
<reference evidence="1 2" key="1">
    <citation type="submission" date="2018-11" db="EMBL/GenBank/DDBJ databases">
        <title>Phylogenetic determinants of toxin gene distribution in genomes of Brevibacillus laterosporus.</title>
        <authorList>
            <person name="Glare T.R."/>
            <person name="Durrant A."/>
            <person name="Berry C."/>
            <person name="Palma L."/>
            <person name="Ormskirk M."/>
            <person name="Cox M.O."/>
        </authorList>
    </citation>
    <scope>NUCLEOTIDE SEQUENCE [LARGE SCALE GENOMIC DNA]</scope>
    <source>
        <strain evidence="1 2">1821L</strain>
    </source>
</reference>
<dbReference type="EMBL" id="CP033464">
    <property type="protein sequence ID" value="QDX91999.1"/>
    <property type="molecule type" value="Genomic_DNA"/>
</dbReference>
<evidence type="ECO:0000313" key="1">
    <source>
        <dbReference type="EMBL" id="QDX91999.1"/>
    </source>
</evidence>
<dbReference type="Proteomes" id="UP000319432">
    <property type="component" value="Chromosome"/>
</dbReference>
<sequence>MESKVFVTFQEYISHYCIDINYLKKGCDLPQHWDNDNLFIDKWSEFDKQYSQKMYRLDRFPTLIQDWEKHRQLVVFFDKRKEPEEQCDYLEIERKFLRVIKNLWTCSRIFVESSIHYDNIFPKWANQNKVKELQKKFNANNIEIIEGVEWEELEFLLILNFRNYISTCLSFVDLNLIIWPGDFACPTYLRDEANRELLEKICNVEGLYLYPLTS</sequence>
<organism evidence="1 2">
    <name type="scientific">Brevibacillus laterosporus</name>
    <name type="common">Bacillus laterosporus</name>
    <dbReference type="NCBI Taxonomy" id="1465"/>
    <lineage>
        <taxon>Bacteria</taxon>
        <taxon>Bacillati</taxon>
        <taxon>Bacillota</taxon>
        <taxon>Bacilli</taxon>
        <taxon>Bacillales</taxon>
        <taxon>Paenibacillaceae</taxon>
        <taxon>Brevibacillus</taxon>
    </lineage>
</organism>
<accession>A0A518V4T5</accession>
<dbReference type="AlphaFoldDB" id="A0A518V4T5"/>
<keyword evidence="2" id="KW-1185">Reference proteome</keyword>